<reference evidence="7" key="1">
    <citation type="submission" date="2016-04" db="EMBL/GenBank/DDBJ databases">
        <authorList>
            <person name="Nguyen H.D."/>
            <person name="Samba Siva P."/>
            <person name="Cullis J."/>
            <person name="Levesque C.A."/>
            <person name="Hambleton S."/>
        </authorList>
    </citation>
    <scope>NUCLEOTIDE SEQUENCE</scope>
    <source>
        <strain evidence="7">DAOMC 236416</strain>
    </source>
</reference>
<keyword evidence="3" id="KW-0378">Hydrolase</keyword>
<dbReference type="Gene3D" id="3.90.1640.10">
    <property type="entry name" value="inorganic pyrophosphatase (n-terminal core)"/>
    <property type="match status" value="1"/>
</dbReference>
<proteinExistence type="predicted"/>
<comment type="caution">
    <text evidence="7">The sequence shown here is derived from an EMBL/GenBank/DDBJ whole genome shotgun (WGS) entry which is preliminary data.</text>
</comment>
<dbReference type="InterPro" id="IPR038763">
    <property type="entry name" value="DHH_sf"/>
</dbReference>
<feature type="domain" description="DHHA2" evidence="6">
    <location>
        <begin position="379"/>
        <end position="551"/>
    </location>
</feature>
<keyword evidence="4" id="KW-0464">Manganese</keyword>
<evidence type="ECO:0000256" key="4">
    <source>
        <dbReference type="ARBA" id="ARBA00023211"/>
    </source>
</evidence>
<evidence type="ECO:0008006" key="9">
    <source>
        <dbReference type="Google" id="ProtNLM"/>
    </source>
</evidence>
<evidence type="ECO:0000256" key="2">
    <source>
        <dbReference type="ARBA" id="ARBA00022723"/>
    </source>
</evidence>
<dbReference type="GO" id="GO:0004309">
    <property type="term" value="F:exopolyphosphatase activity"/>
    <property type="evidence" value="ECO:0007669"/>
    <property type="project" value="TreeGrafter"/>
</dbReference>
<dbReference type="AlphaFoldDB" id="A0A177TJ64"/>
<keyword evidence="8" id="KW-1185">Reference proteome</keyword>
<evidence type="ECO:0000259" key="6">
    <source>
        <dbReference type="Pfam" id="PF02833"/>
    </source>
</evidence>
<dbReference type="Pfam" id="PF02833">
    <property type="entry name" value="DHHA2"/>
    <property type="match status" value="1"/>
</dbReference>
<name>A0A177TJ64_9BASI</name>
<evidence type="ECO:0000256" key="1">
    <source>
        <dbReference type="ARBA" id="ARBA00001936"/>
    </source>
</evidence>
<dbReference type="EMBL" id="LWDF02000126">
    <property type="protein sequence ID" value="KAE8257092.1"/>
    <property type="molecule type" value="Genomic_DNA"/>
</dbReference>
<dbReference type="GO" id="GO:0005737">
    <property type="term" value="C:cytoplasm"/>
    <property type="evidence" value="ECO:0007669"/>
    <property type="project" value="InterPro"/>
</dbReference>
<dbReference type="PANTHER" id="PTHR12112:SF20">
    <property type="entry name" value="EXOPOLYPHOSPHATASE"/>
    <property type="match status" value="1"/>
</dbReference>
<dbReference type="Gene3D" id="3.10.310.20">
    <property type="entry name" value="DHHA2 domain"/>
    <property type="match status" value="1"/>
</dbReference>
<dbReference type="InterPro" id="IPR001667">
    <property type="entry name" value="DDH_dom"/>
</dbReference>
<protein>
    <recommendedName>
        <fullName evidence="9">DHHA2 domain-containing protein</fullName>
    </recommendedName>
</protein>
<organism evidence="7 8">
    <name type="scientific">Tilletia indica</name>
    <dbReference type="NCBI Taxonomy" id="43049"/>
    <lineage>
        <taxon>Eukaryota</taxon>
        <taxon>Fungi</taxon>
        <taxon>Dikarya</taxon>
        <taxon>Basidiomycota</taxon>
        <taxon>Ustilaginomycotina</taxon>
        <taxon>Exobasidiomycetes</taxon>
        <taxon>Tilletiales</taxon>
        <taxon>Tilletiaceae</taxon>
        <taxon>Tilletia</taxon>
    </lineage>
</organism>
<keyword evidence="2" id="KW-0479">Metal-binding</keyword>
<dbReference type="SUPFAM" id="SSF64182">
    <property type="entry name" value="DHH phosphoesterases"/>
    <property type="match status" value="1"/>
</dbReference>
<feature type="domain" description="DDH" evidence="5">
    <location>
        <begin position="153"/>
        <end position="334"/>
    </location>
</feature>
<evidence type="ECO:0000256" key="3">
    <source>
        <dbReference type="ARBA" id="ARBA00022801"/>
    </source>
</evidence>
<gene>
    <name evidence="7" type="ORF">A4X13_0g2586</name>
</gene>
<evidence type="ECO:0000313" key="8">
    <source>
        <dbReference type="Proteomes" id="UP000077521"/>
    </source>
</evidence>
<dbReference type="InterPro" id="IPR004097">
    <property type="entry name" value="DHHA2"/>
</dbReference>
<sequence>MTSSSLLLPTQTASTPWTLSKHQQASAGSSNEKTALLMTAAPSASSANYSLLPSPSHATPKKRSHRWTRTLILTLVLLITPWLLFHWVYIPMTTSSSSAFSPLSSSHQQETALKPLPVHPNGVGHFSEWSIAQKKRFLSEMKEDPENAASNWILVMGNEGGDLDSMTSALLWAYHLTHNNTTPDHDGGAPGKQGHGEPVKAIQAVALLQTPEDALDLRPENKLALASAKMSPGHSDLLTIDELPLSPKHLASKLYGLALVDHPRPRSIWSEAKIISMFDHHTDRGDAPDAFPRVIARAASCSSLVAKYMLEERERMKEPYHVSHELLELALSAIALDSDGLTASITTHTDYSTASKLFNLAPGYPERESLSHVMKTLSKTLKTAKKDLDHLSVRDLLRRDWKGDVVHTDSETVPDIHLGFASIPYSLRDMVDHRTQSHSAKEWFGIESTWTEEIKADVSVALTSFKLEVDGERVKRREIILVVRSDHRIGEEQADHLFESIVKSVESDGSIEVRRWDEQGEKDGDKLERRQMVWTHNTADGGRKIVRPIIENAVRSWKM</sequence>
<dbReference type="InterPro" id="IPR038222">
    <property type="entry name" value="DHHA2_dom_sf"/>
</dbReference>
<reference evidence="7" key="2">
    <citation type="journal article" date="2019" name="IMA Fungus">
        <title>Genome sequencing and comparison of five Tilletia species to identify candidate genes for the detection of regulated species infecting wheat.</title>
        <authorList>
            <person name="Nguyen H.D.T."/>
            <person name="Sultana T."/>
            <person name="Kesanakurti P."/>
            <person name="Hambleton S."/>
        </authorList>
    </citation>
    <scope>NUCLEOTIDE SEQUENCE</scope>
    <source>
        <strain evidence="7">DAOMC 236416</strain>
    </source>
</reference>
<comment type="cofactor">
    <cofactor evidence="1">
        <name>Mn(2+)</name>
        <dbReference type="ChEBI" id="CHEBI:29035"/>
    </cofactor>
</comment>
<evidence type="ECO:0000259" key="5">
    <source>
        <dbReference type="Pfam" id="PF01368"/>
    </source>
</evidence>
<dbReference type="PANTHER" id="PTHR12112">
    <property type="entry name" value="BNIP - RELATED"/>
    <property type="match status" value="1"/>
</dbReference>
<evidence type="ECO:0000313" key="7">
    <source>
        <dbReference type="EMBL" id="KAE8257092.1"/>
    </source>
</evidence>
<dbReference type="Pfam" id="PF01368">
    <property type="entry name" value="DHH"/>
    <property type="match status" value="1"/>
</dbReference>
<accession>A0A177TJ64</accession>
<dbReference type="Proteomes" id="UP000077521">
    <property type="component" value="Unassembled WGS sequence"/>
</dbReference>
<dbReference type="GO" id="GO:0046872">
    <property type="term" value="F:metal ion binding"/>
    <property type="evidence" value="ECO:0007669"/>
    <property type="project" value="UniProtKB-KW"/>
</dbReference>